<dbReference type="OrthoDB" id="9791482at2"/>
<dbReference type="Proteomes" id="UP000234239">
    <property type="component" value="Unassembled WGS sequence"/>
</dbReference>
<reference evidence="4" key="2">
    <citation type="submission" date="2016-01" db="EMBL/GenBank/DDBJ databases">
        <title>Six Aerococcus type strain genome sequencing and assembly using PacBio and Illumina Hiseq.</title>
        <authorList>
            <person name="Carkaci D."/>
            <person name="Dargis R."/>
            <person name="Nielsen X.C."/>
            <person name="Skovgaard O."/>
            <person name="Fuursted K."/>
            <person name="Christensen J.J."/>
        </authorList>
    </citation>
    <scope>NUCLEOTIDE SEQUENCE [LARGE SCALE GENOMIC DNA]</scope>
    <source>
        <strain evidence="4">CCUG43001</strain>
    </source>
</reference>
<proteinExistence type="inferred from homology"/>
<dbReference type="PANTHER" id="PTHR34297">
    <property type="entry name" value="HYPOTHETICAL CYTOSOLIC PROTEIN-RELATED"/>
    <property type="match status" value="1"/>
</dbReference>
<organism evidence="2 4">
    <name type="scientific">Aerococcus sanguinicola</name>
    <dbReference type="NCBI Taxonomy" id="119206"/>
    <lineage>
        <taxon>Bacteria</taxon>
        <taxon>Bacillati</taxon>
        <taxon>Bacillota</taxon>
        <taxon>Bacilli</taxon>
        <taxon>Lactobacillales</taxon>
        <taxon>Aerococcaceae</taxon>
        <taxon>Aerococcus</taxon>
    </lineage>
</organism>
<dbReference type="AlphaFoldDB" id="A0A0X8FA28"/>
<protein>
    <submittedName>
        <fullName evidence="3">Asp23/Gls24 family envelope stress response protein</fullName>
    </submittedName>
</protein>
<evidence type="ECO:0000313" key="4">
    <source>
        <dbReference type="Proteomes" id="UP000069912"/>
    </source>
</evidence>
<keyword evidence="4" id="KW-1185">Reference proteome</keyword>
<evidence type="ECO:0000313" key="2">
    <source>
        <dbReference type="EMBL" id="AMB93571.1"/>
    </source>
</evidence>
<reference evidence="2 4" key="1">
    <citation type="journal article" date="2016" name="Genome Announc.">
        <title>Complete Genome Sequences of Aerococcus christensenii CCUG 28831T, Aerococcus sanguinicola CCUG 43001T, Aerococcus urinae CCUG 36881T, Aerococcus urinaeequi CCUG 28094T, Aerococcus urinaehominis CCUG 42038 BT, and Aerococcus viridans CCUG 4311T.</title>
        <authorList>
            <person name="Carkaci D."/>
            <person name="Dargis R."/>
            <person name="Nielsen X.C."/>
            <person name="Skovgaard O."/>
            <person name="Fuursted K."/>
            <person name="Christensen J.J."/>
        </authorList>
    </citation>
    <scope>NUCLEOTIDE SEQUENCE [LARGE SCALE GENOMIC DNA]</scope>
    <source>
        <strain evidence="2 4">CCUG43001</strain>
    </source>
</reference>
<dbReference type="KEGG" id="asan:AWM72_01805"/>
<evidence type="ECO:0000313" key="3">
    <source>
        <dbReference type="EMBL" id="PKZ21700.1"/>
    </source>
</evidence>
<accession>A0A0X8FA28</accession>
<dbReference type="RefSeq" id="WP_067972279.1">
    <property type="nucleotide sequence ID" value="NZ_CAJHKM010000006.1"/>
</dbReference>
<dbReference type="GeneID" id="92902805"/>
<reference evidence="3 5" key="3">
    <citation type="submission" date="2017-12" db="EMBL/GenBank/DDBJ databases">
        <title>Phylogenetic diversity of female urinary microbiome.</title>
        <authorList>
            <person name="Thomas-White K."/>
            <person name="Wolfe A.J."/>
        </authorList>
    </citation>
    <scope>NUCLEOTIDE SEQUENCE [LARGE SCALE GENOMIC DNA]</scope>
    <source>
        <strain evidence="3 5">UMB0139</strain>
    </source>
</reference>
<dbReference type="Proteomes" id="UP000069912">
    <property type="component" value="Chromosome"/>
</dbReference>
<dbReference type="EMBL" id="PKGY01000003">
    <property type="protein sequence ID" value="PKZ21700.1"/>
    <property type="molecule type" value="Genomic_DNA"/>
</dbReference>
<dbReference type="Pfam" id="PF03780">
    <property type="entry name" value="Asp23"/>
    <property type="match status" value="1"/>
</dbReference>
<dbReference type="PANTHER" id="PTHR34297:SF2">
    <property type="entry name" value="ASP23_GLS24 FAMILY ENVELOPE STRESS RESPONSE PROTEIN"/>
    <property type="match status" value="1"/>
</dbReference>
<evidence type="ECO:0000313" key="5">
    <source>
        <dbReference type="Proteomes" id="UP000234239"/>
    </source>
</evidence>
<dbReference type="EMBL" id="CP014160">
    <property type="protein sequence ID" value="AMB93571.1"/>
    <property type="molecule type" value="Genomic_DNA"/>
</dbReference>
<name>A0A0X8FA28_9LACT</name>
<gene>
    <name evidence="2" type="ORF">AWM72_01805</name>
    <name evidence="3" type="ORF">CYJ28_07295</name>
</gene>
<comment type="similarity">
    <text evidence="1">Belongs to the asp23 family.</text>
</comment>
<evidence type="ECO:0000256" key="1">
    <source>
        <dbReference type="ARBA" id="ARBA00005721"/>
    </source>
</evidence>
<dbReference type="InterPro" id="IPR005531">
    <property type="entry name" value="Asp23"/>
</dbReference>
<sequence>MTVKMEAKHGEIEISDEAIAMVVGKATTQNYGVVGMASKNQIRDGIQEILNRENYARGVVVHSEDQRVVVDVYIIVNYGTKISEICRNVQSSVKFELEKVLGLSANVVNVFVQGIRTDVD</sequence>